<accession>A0A1I8P9I7</accession>
<reference evidence="3" key="1">
    <citation type="submission" date="2020-05" db="UniProtKB">
        <authorList>
            <consortium name="EnsemblMetazoa"/>
        </authorList>
    </citation>
    <scope>IDENTIFICATION</scope>
    <source>
        <strain evidence="3">USDA</strain>
    </source>
</reference>
<proteinExistence type="predicted"/>
<protein>
    <submittedName>
        <fullName evidence="3">Uncharacterized protein</fullName>
    </submittedName>
</protein>
<feature type="chain" id="PRO_5009326246" evidence="2">
    <location>
        <begin position="28"/>
        <end position="291"/>
    </location>
</feature>
<sequence length="291" mass="32536">MVAHKWLIYGTLLIWILVTLMPSKIDAGCVCAEKGVDYCATCKERKIVRPKHRYTEDKPALDVEPIGDKCYCTKKLIQPAVLPKVLKKKPCGCQSSPSYEAIFSSGSSGSYVPQTSYVGTAPKDNSPPADPISVSLAIQAGKAIEVPEAKLAYGFMQKPINGLPKVFMSSVNEEKLYALKSEVITLKKKVPLTKPTEEEYPDVEEEEDHEKAEDDDEEPPRLTYKQLGYVAEQYKNPMFQEVSSSYVGDYEPEHPVMRGKVTVDCGYRPGRIATWKKLKHGTYGSCDKHKY</sequence>
<dbReference type="Proteomes" id="UP000095300">
    <property type="component" value="Unassembled WGS sequence"/>
</dbReference>
<dbReference type="EnsemblMetazoa" id="SCAU005997-RA">
    <property type="protein sequence ID" value="SCAU005997-PA"/>
    <property type="gene ID" value="SCAU005997"/>
</dbReference>
<gene>
    <name evidence="3" type="primary">106087808</name>
</gene>
<evidence type="ECO:0000313" key="3">
    <source>
        <dbReference type="EnsemblMetazoa" id="SCAU005997-PA"/>
    </source>
</evidence>
<keyword evidence="4" id="KW-1185">Reference proteome</keyword>
<keyword evidence="2" id="KW-0732">Signal</keyword>
<evidence type="ECO:0000256" key="2">
    <source>
        <dbReference type="SAM" id="SignalP"/>
    </source>
</evidence>
<dbReference type="KEGG" id="scac:106087808"/>
<evidence type="ECO:0000313" key="4">
    <source>
        <dbReference type="Proteomes" id="UP000095300"/>
    </source>
</evidence>
<dbReference type="VEuPathDB" id="VectorBase:SCAU005997"/>
<organism evidence="3 4">
    <name type="scientific">Stomoxys calcitrans</name>
    <name type="common">Stable fly</name>
    <name type="synonym">Conops calcitrans</name>
    <dbReference type="NCBI Taxonomy" id="35570"/>
    <lineage>
        <taxon>Eukaryota</taxon>
        <taxon>Metazoa</taxon>
        <taxon>Ecdysozoa</taxon>
        <taxon>Arthropoda</taxon>
        <taxon>Hexapoda</taxon>
        <taxon>Insecta</taxon>
        <taxon>Pterygota</taxon>
        <taxon>Neoptera</taxon>
        <taxon>Endopterygota</taxon>
        <taxon>Diptera</taxon>
        <taxon>Brachycera</taxon>
        <taxon>Muscomorpha</taxon>
        <taxon>Muscoidea</taxon>
        <taxon>Muscidae</taxon>
        <taxon>Stomoxys</taxon>
    </lineage>
</organism>
<dbReference type="STRING" id="35570.A0A1I8P9I7"/>
<dbReference type="AlphaFoldDB" id="A0A1I8P9I7"/>
<evidence type="ECO:0000256" key="1">
    <source>
        <dbReference type="SAM" id="MobiDB-lite"/>
    </source>
</evidence>
<feature type="compositionally biased region" description="Acidic residues" evidence="1">
    <location>
        <begin position="198"/>
        <end position="218"/>
    </location>
</feature>
<dbReference type="OrthoDB" id="6612717at2759"/>
<name>A0A1I8P9I7_STOCA</name>
<feature type="signal peptide" evidence="2">
    <location>
        <begin position="1"/>
        <end position="27"/>
    </location>
</feature>
<feature type="region of interest" description="Disordered" evidence="1">
    <location>
        <begin position="195"/>
        <end position="221"/>
    </location>
</feature>